<feature type="compositionally biased region" description="Polar residues" evidence="1">
    <location>
        <begin position="321"/>
        <end position="342"/>
    </location>
</feature>
<accession>A0A8H4VNF3</accession>
<proteinExistence type="predicted"/>
<keyword evidence="3" id="KW-1185">Reference proteome</keyword>
<sequence length="705" mass="76456">MFWVCYDCHNQKTMQKAGPIICSSVSHLSPSPTSPLIPHPASIVGDPHFFRHVSSSDYQLSSPYLSMSLYGSFQVQHPGESDFGVDPRMSPHLPDTSGSRPPTRSRKRRRGDDEQEDISTGRTAATKRTRNSRRKTDRQPSVDDAAQYEQEMPQGRAADNGRITLPQLPSTHFQRVDMQQQRQQPQPAAFVLPGAFASESVPYGGNGFEPGYTSMPGSQMPGLPFSTPPPNQQYPGNPYSDSFQSYLSQAGMPAVNHDGPGRSILLGTQSRVQRLRQDEVPSQASPAMRQVPLGSASTTPSNHARPPQHVPMHHPPALARSFSSPGGFSIPQSAQHNPQGQGRQPGVHTQMLPAHLVRPVYCALKNLLPPNLRLCCPAGHSQEQHWISTLHPLKPEAASRRPAPGVQRTFSAPDVNRGARFMPTGAGAGPSRLNPHVEQFSRARQPPRNFVPPMVQTPAVQAMFHEPQAPFDSIAHIEEVRSEAGSRLSPHAPTDDQLRLLPAAELATGPEAFHGLEEEDIRRWLAGPIAEGPAREQHQPLPDRAGADTMDGGAEVEVVQPGAAGTTCTNGHEDFGKPESGLGDLSYNKDEGEKLLPAHPSGASASDNQPSNGNDEDKTPQDHLTVHAIDAATAEFDYHHWSSASLQINQLDVFENLFNDDQTVSLDFAQTAGASSTAQLDFGQPLESFSGSLDFGSGTNSFFED</sequence>
<feature type="region of interest" description="Disordered" evidence="1">
    <location>
        <begin position="207"/>
        <end position="244"/>
    </location>
</feature>
<reference evidence="2 3" key="1">
    <citation type="submission" date="2019-12" db="EMBL/GenBank/DDBJ databases">
        <authorList>
            <person name="Floudas D."/>
            <person name="Bentzer J."/>
            <person name="Ahren D."/>
            <person name="Johansson T."/>
            <person name="Persson P."/>
            <person name="Tunlid A."/>
        </authorList>
    </citation>
    <scope>NUCLEOTIDE SEQUENCE [LARGE SCALE GENOMIC DNA]</scope>
    <source>
        <strain evidence="2 3">CBS 102.39</strain>
    </source>
</reference>
<feature type="compositionally biased region" description="Basic residues" evidence="1">
    <location>
        <begin position="125"/>
        <end position="136"/>
    </location>
</feature>
<feature type="region of interest" description="Disordered" evidence="1">
    <location>
        <begin position="562"/>
        <end position="621"/>
    </location>
</feature>
<dbReference type="EMBL" id="JAACJL010000044">
    <property type="protein sequence ID" value="KAF4614475.1"/>
    <property type="molecule type" value="Genomic_DNA"/>
</dbReference>
<feature type="compositionally biased region" description="Basic and acidic residues" evidence="1">
    <location>
        <begin position="587"/>
        <end position="596"/>
    </location>
</feature>
<dbReference type="AlphaFoldDB" id="A0A8H4VNF3"/>
<evidence type="ECO:0000313" key="2">
    <source>
        <dbReference type="EMBL" id="KAF4614475.1"/>
    </source>
</evidence>
<name>A0A8H4VNF3_9AGAR</name>
<evidence type="ECO:0000313" key="3">
    <source>
        <dbReference type="Proteomes" id="UP000521872"/>
    </source>
</evidence>
<feature type="region of interest" description="Disordered" evidence="1">
    <location>
        <begin position="80"/>
        <end position="146"/>
    </location>
</feature>
<protein>
    <submittedName>
        <fullName evidence="2">Uncharacterized protein</fullName>
    </submittedName>
</protein>
<organism evidence="2 3">
    <name type="scientific">Agrocybe pediades</name>
    <dbReference type="NCBI Taxonomy" id="84607"/>
    <lineage>
        <taxon>Eukaryota</taxon>
        <taxon>Fungi</taxon>
        <taxon>Dikarya</taxon>
        <taxon>Basidiomycota</taxon>
        <taxon>Agaricomycotina</taxon>
        <taxon>Agaricomycetes</taxon>
        <taxon>Agaricomycetidae</taxon>
        <taxon>Agaricales</taxon>
        <taxon>Agaricineae</taxon>
        <taxon>Strophariaceae</taxon>
        <taxon>Agrocybe</taxon>
    </lineage>
</organism>
<feature type="compositionally biased region" description="Polar residues" evidence="1">
    <location>
        <begin position="603"/>
        <end position="613"/>
    </location>
</feature>
<comment type="caution">
    <text evidence="2">The sequence shown here is derived from an EMBL/GenBank/DDBJ whole genome shotgun (WGS) entry which is preliminary data.</text>
</comment>
<evidence type="ECO:0000256" key="1">
    <source>
        <dbReference type="SAM" id="MobiDB-lite"/>
    </source>
</evidence>
<feature type="region of interest" description="Disordered" evidence="1">
    <location>
        <begin position="397"/>
        <end position="418"/>
    </location>
</feature>
<dbReference type="Proteomes" id="UP000521872">
    <property type="component" value="Unassembled WGS sequence"/>
</dbReference>
<gene>
    <name evidence="2" type="ORF">D9613_002682</name>
</gene>
<feature type="region of interest" description="Disordered" evidence="1">
    <location>
        <begin position="276"/>
        <end position="347"/>
    </location>
</feature>